<organism evidence="2 3">
    <name type="scientific">Dactylosporangium maewongense</name>
    <dbReference type="NCBI Taxonomy" id="634393"/>
    <lineage>
        <taxon>Bacteria</taxon>
        <taxon>Bacillati</taxon>
        <taxon>Actinomycetota</taxon>
        <taxon>Actinomycetes</taxon>
        <taxon>Micromonosporales</taxon>
        <taxon>Micromonosporaceae</taxon>
        <taxon>Dactylosporangium</taxon>
    </lineage>
</organism>
<evidence type="ECO:0000256" key="1">
    <source>
        <dbReference type="SAM" id="Phobius"/>
    </source>
</evidence>
<accession>A0ABN1ZIZ3</accession>
<name>A0ABN1ZIZ3_9ACTN</name>
<feature type="transmembrane region" description="Helical" evidence="1">
    <location>
        <begin position="136"/>
        <end position="167"/>
    </location>
</feature>
<proteinExistence type="predicted"/>
<keyword evidence="1" id="KW-0812">Transmembrane</keyword>
<dbReference type="EMBL" id="BAAAQD010000001">
    <property type="protein sequence ID" value="GAA1499650.1"/>
    <property type="molecule type" value="Genomic_DNA"/>
</dbReference>
<comment type="caution">
    <text evidence="2">The sequence shown here is derived from an EMBL/GenBank/DDBJ whole genome shotgun (WGS) entry which is preliminary data.</text>
</comment>
<dbReference type="SUPFAM" id="SSF140453">
    <property type="entry name" value="EsxAB dimer-like"/>
    <property type="match status" value="1"/>
</dbReference>
<dbReference type="Gene3D" id="1.10.287.1060">
    <property type="entry name" value="ESAT-6-like"/>
    <property type="match status" value="1"/>
</dbReference>
<sequence>MSAVALERNKTYFEQLVAWCPEPFKGLTQAVLWPFEQLLELVAGEPDDLMAAARQAATTGDQVRDAAEQHRQNVALLKPHWRGPASDSFGTAMDDFIDAVKDLADGFDQMAQILVEAANASVEAFNLLCEIIFEFILWYLAELIIAAVAAAVSFGASAVAFAVRAIARLAATLGRMWKVIGRFAVVLGRLATRIGKVAELLMKYAAKMKKLFAMKRQFSPWKKALYSRAGLNFQVEKFLVSLPGKLAINAASPINIPGLGGTVLDGVVGYNDLQDGKKDRNYVHDGTYKDVTGRYVKPVQDLIDLVGI</sequence>
<reference evidence="2 3" key="1">
    <citation type="journal article" date="2019" name="Int. J. Syst. Evol. Microbiol.">
        <title>The Global Catalogue of Microorganisms (GCM) 10K type strain sequencing project: providing services to taxonomists for standard genome sequencing and annotation.</title>
        <authorList>
            <consortium name="The Broad Institute Genomics Platform"/>
            <consortium name="The Broad Institute Genome Sequencing Center for Infectious Disease"/>
            <person name="Wu L."/>
            <person name="Ma J."/>
        </authorList>
    </citation>
    <scope>NUCLEOTIDE SEQUENCE [LARGE SCALE GENOMIC DNA]</scope>
    <source>
        <strain evidence="2 3">JCM 15933</strain>
    </source>
</reference>
<evidence type="ECO:0000313" key="2">
    <source>
        <dbReference type="EMBL" id="GAA1499650.1"/>
    </source>
</evidence>
<protein>
    <recommendedName>
        <fullName evidence="4">WXG100 family type VII secretion target</fullName>
    </recommendedName>
</protein>
<dbReference type="InterPro" id="IPR036689">
    <property type="entry name" value="ESAT-6-like_sf"/>
</dbReference>
<dbReference type="Pfam" id="PF06013">
    <property type="entry name" value="WXG100"/>
    <property type="match status" value="1"/>
</dbReference>
<evidence type="ECO:0000313" key="3">
    <source>
        <dbReference type="Proteomes" id="UP001501470"/>
    </source>
</evidence>
<keyword evidence="1" id="KW-1133">Transmembrane helix</keyword>
<dbReference type="Proteomes" id="UP001501470">
    <property type="component" value="Unassembled WGS sequence"/>
</dbReference>
<evidence type="ECO:0008006" key="4">
    <source>
        <dbReference type="Google" id="ProtNLM"/>
    </source>
</evidence>
<keyword evidence="1" id="KW-0472">Membrane</keyword>
<gene>
    <name evidence="2" type="ORF">GCM10009827_002590</name>
</gene>
<keyword evidence="3" id="KW-1185">Reference proteome</keyword>
<dbReference type="RefSeq" id="WP_344498564.1">
    <property type="nucleotide sequence ID" value="NZ_BAAAQD010000001.1"/>
</dbReference>
<dbReference type="InterPro" id="IPR010310">
    <property type="entry name" value="T7SS_ESAT-6-like"/>
</dbReference>